<dbReference type="GO" id="GO:0009279">
    <property type="term" value="C:cell outer membrane"/>
    <property type="evidence" value="ECO:0007669"/>
    <property type="project" value="UniProtKB-SubCell"/>
</dbReference>
<keyword evidence="7" id="KW-0282">Flagellum</keyword>
<name>A0A3B0Y028_9ZZZZ</name>
<proteinExistence type="inferred from homology"/>
<evidence type="ECO:0000256" key="4">
    <source>
        <dbReference type="ARBA" id="ARBA00023136"/>
    </source>
</evidence>
<dbReference type="PANTHER" id="PTHR34933">
    <property type="entry name" value="FLAGELLAR L-RING PROTEIN"/>
    <property type="match status" value="1"/>
</dbReference>
<keyword evidence="5" id="KW-0975">Bacterial flagellum</keyword>
<evidence type="ECO:0000256" key="2">
    <source>
        <dbReference type="ARBA" id="ARBA00004442"/>
    </source>
</evidence>
<sequence>MKTRTIKKLIRIFIILLLASGLAACGGGKINKKENFDATPPPEVKIKKVVNGSIYQDSTAIPLYEDRKAYRVGDILTVVLNESTNATKSATTSTSKEGSNTTGITSILGSRSLVRATGIGNNNINSAHDFSGKGDSAQSNKITGTIAVTIHNVMSNGNLQIRGQKRLLLNQGVEFIKISGMVRPSDITSTNSVQSTQVANAKIIYSGKGAVADSNSMGILARFFNSKLWPF</sequence>
<reference evidence="7" key="1">
    <citation type="submission" date="2018-06" db="EMBL/GenBank/DDBJ databases">
        <authorList>
            <person name="Zhirakovskaya E."/>
        </authorList>
    </citation>
    <scope>NUCLEOTIDE SEQUENCE</scope>
</reference>
<accession>A0A3B0Y028</accession>
<keyword evidence="7" id="KW-0969">Cilium</keyword>
<dbReference type="HAMAP" id="MF_00415">
    <property type="entry name" value="FlgH"/>
    <property type="match status" value="1"/>
</dbReference>
<dbReference type="NCBIfam" id="NF001304">
    <property type="entry name" value="PRK00249.1-4"/>
    <property type="match status" value="1"/>
</dbReference>
<dbReference type="GO" id="GO:0071973">
    <property type="term" value="P:bacterial-type flagellum-dependent cell motility"/>
    <property type="evidence" value="ECO:0007669"/>
    <property type="project" value="InterPro"/>
</dbReference>
<organism evidence="7">
    <name type="scientific">hydrothermal vent metagenome</name>
    <dbReference type="NCBI Taxonomy" id="652676"/>
    <lineage>
        <taxon>unclassified sequences</taxon>
        <taxon>metagenomes</taxon>
        <taxon>ecological metagenomes</taxon>
    </lineage>
</organism>
<keyword evidence="3" id="KW-0732">Signal</keyword>
<dbReference type="AlphaFoldDB" id="A0A3B0Y028"/>
<evidence type="ECO:0000256" key="5">
    <source>
        <dbReference type="ARBA" id="ARBA00023143"/>
    </source>
</evidence>
<gene>
    <name evidence="7" type="ORF">MNBD_GAMMA12-3758</name>
</gene>
<dbReference type="PANTHER" id="PTHR34933:SF1">
    <property type="entry name" value="FLAGELLAR L-RING PROTEIN"/>
    <property type="match status" value="1"/>
</dbReference>
<evidence type="ECO:0000256" key="1">
    <source>
        <dbReference type="ARBA" id="ARBA00004365"/>
    </source>
</evidence>
<protein>
    <submittedName>
        <fullName evidence="7">Flagellar L-ring protein FlgH</fullName>
    </submittedName>
</protein>
<keyword evidence="7" id="KW-0966">Cell projection</keyword>
<dbReference type="GO" id="GO:0003774">
    <property type="term" value="F:cytoskeletal motor activity"/>
    <property type="evidence" value="ECO:0007669"/>
    <property type="project" value="InterPro"/>
</dbReference>
<dbReference type="GO" id="GO:0009427">
    <property type="term" value="C:bacterial-type flagellum basal body, distal rod, L ring"/>
    <property type="evidence" value="ECO:0007669"/>
    <property type="project" value="InterPro"/>
</dbReference>
<evidence type="ECO:0000256" key="3">
    <source>
        <dbReference type="ARBA" id="ARBA00022729"/>
    </source>
</evidence>
<comment type="subcellular location">
    <subcellularLocation>
        <location evidence="1">Bacterial flagellum</location>
    </subcellularLocation>
    <subcellularLocation>
        <location evidence="2">Cell outer membrane</location>
    </subcellularLocation>
</comment>
<evidence type="ECO:0000313" key="7">
    <source>
        <dbReference type="EMBL" id="VAW73988.1"/>
    </source>
</evidence>
<dbReference type="PROSITE" id="PS51257">
    <property type="entry name" value="PROKAR_LIPOPROTEIN"/>
    <property type="match status" value="1"/>
</dbReference>
<dbReference type="Pfam" id="PF02107">
    <property type="entry name" value="FlgH"/>
    <property type="match status" value="1"/>
</dbReference>
<keyword evidence="4" id="KW-0472">Membrane</keyword>
<keyword evidence="6" id="KW-0998">Cell outer membrane</keyword>
<dbReference type="InterPro" id="IPR000527">
    <property type="entry name" value="Flag_Lring"/>
</dbReference>
<dbReference type="EMBL" id="UOFL01000049">
    <property type="protein sequence ID" value="VAW73988.1"/>
    <property type="molecule type" value="Genomic_DNA"/>
</dbReference>
<evidence type="ECO:0000256" key="6">
    <source>
        <dbReference type="ARBA" id="ARBA00023237"/>
    </source>
</evidence>
<dbReference type="PRINTS" id="PR01008">
    <property type="entry name" value="FLGLRINGFLGH"/>
</dbReference>